<dbReference type="InterPro" id="IPR025362">
    <property type="entry name" value="DUF4266"/>
</dbReference>
<proteinExistence type="predicted"/>
<evidence type="ECO:0000313" key="2">
    <source>
        <dbReference type="EMBL" id="QSE98215.1"/>
    </source>
</evidence>
<dbReference type="EMBL" id="CP070608">
    <property type="protein sequence ID" value="QSE98215.1"/>
    <property type="molecule type" value="Genomic_DNA"/>
</dbReference>
<dbReference type="Pfam" id="PF14086">
    <property type="entry name" value="DUF4266"/>
    <property type="match status" value="1"/>
</dbReference>
<dbReference type="RefSeq" id="WP_205722723.1">
    <property type="nucleotide sequence ID" value="NZ_CP070608.1"/>
</dbReference>
<protein>
    <submittedName>
        <fullName evidence="2">DUF4266 domain-containing protein</fullName>
    </submittedName>
</protein>
<sequence length="73" mass="7797">MKRNSLIIGIVILAGMAFQSCVSVEAYQKIYLNDENMELNARKVAVYETNFQAYREGASGANGGKTGGGCGCN</sequence>
<evidence type="ECO:0000313" key="3">
    <source>
        <dbReference type="Proteomes" id="UP000662783"/>
    </source>
</evidence>
<feature type="domain" description="DUF4266" evidence="1">
    <location>
        <begin position="24"/>
        <end position="73"/>
    </location>
</feature>
<accession>A0A975A1G4</accession>
<evidence type="ECO:0000259" key="1">
    <source>
        <dbReference type="Pfam" id="PF14086"/>
    </source>
</evidence>
<dbReference type="Proteomes" id="UP000662783">
    <property type="component" value="Chromosome"/>
</dbReference>
<gene>
    <name evidence="2" type="ORF">JR347_03810</name>
</gene>
<dbReference type="PROSITE" id="PS51257">
    <property type="entry name" value="PROKAR_LIPOPROTEIN"/>
    <property type="match status" value="1"/>
</dbReference>
<dbReference type="AlphaFoldDB" id="A0A975A1G4"/>
<keyword evidence="3" id="KW-1185">Reference proteome</keyword>
<organism evidence="2 3">
    <name type="scientific">Fulvivirga lutea</name>
    <dbReference type="NCBI Taxonomy" id="2810512"/>
    <lineage>
        <taxon>Bacteria</taxon>
        <taxon>Pseudomonadati</taxon>
        <taxon>Bacteroidota</taxon>
        <taxon>Cytophagia</taxon>
        <taxon>Cytophagales</taxon>
        <taxon>Fulvivirgaceae</taxon>
        <taxon>Fulvivirga</taxon>
    </lineage>
</organism>
<reference evidence="2" key="1">
    <citation type="submission" date="2021-02" db="EMBL/GenBank/DDBJ databases">
        <title>Fulvivirga sp. S481 isolated from sea water.</title>
        <authorList>
            <person name="Bae S.S."/>
            <person name="Baek K."/>
        </authorList>
    </citation>
    <scope>NUCLEOTIDE SEQUENCE</scope>
    <source>
        <strain evidence="2">S481</strain>
    </source>
</reference>
<name>A0A975A1G4_9BACT</name>
<dbReference type="KEGG" id="fuv:JR347_03810"/>